<dbReference type="PANTHER" id="PTHR33878">
    <property type="entry name" value="OS08G0559000 PROTEIN"/>
    <property type="match status" value="1"/>
</dbReference>
<dbReference type="Pfam" id="PF04568">
    <property type="entry name" value="IATP"/>
    <property type="match status" value="1"/>
</dbReference>
<keyword evidence="3" id="KW-0496">Mitochondrion</keyword>
<evidence type="ECO:0000256" key="3">
    <source>
        <dbReference type="ARBA" id="ARBA00023128"/>
    </source>
</evidence>
<dbReference type="InterPro" id="IPR045284">
    <property type="entry name" value="At2g27730-like"/>
</dbReference>
<dbReference type="SMR" id="A0A8I6Y9X5"/>
<keyword evidence="6" id="KW-1185">Reference proteome</keyword>
<dbReference type="InterPro" id="IPR007648">
    <property type="entry name" value="ATPase_inhibitor_mt"/>
</dbReference>
<evidence type="ECO:0008006" key="7">
    <source>
        <dbReference type="Google" id="ProtNLM"/>
    </source>
</evidence>
<name>A0A8I6Y9X5_HORVV</name>
<reference evidence="5" key="2">
    <citation type="submission" date="2020-10" db="EMBL/GenBank/DDBJ databases">
        <authorList>
            <person name="Scholz U."/>
            <person name="Mascher M."/>
            <person name="Fiebig A."/>
        </authorList>
    </citation>
    <scope>NUCLEOTIDE SEQUENCE [LARGE SCALE GENOMIC DNA]</scope>
    <source>
        <strain evidence="5">cv. Morex</strain>
    </source>
</reference>
<reference evidence="5" key="3">
    <citation type="submission" date="2022-01" db="UniProtKB">
        <authorList>
            <consortium name="EnsemblPlants"/>
        </authorList>
    </citation>
    <scope>IDENTIFICATION</scope>
    <source>
        <strain evidence="5">subsp. vulgare</strain>
    </source>
</reference>
<dbReference type="AlphaFoldDB" id="A0A8I6Y9X5"/>
<dbReference type="EnsemblPlants" id="HORVU.MOREX.r3.7HG0689440.1">
    <property type="protein sequence ID" value="HORVU.MOREX.r3.7HG0689440.1"/>
    <property type="gene ID" value="HORVU.MOREX.r3.7HG0689440"/>
</dbReference>
<dbReference type="Gene3D" id="1.20.5.500">
    <property type="entry name" value="Single helix bin"/>
    <property type="match status" value="1"/>
</dbReference>
<feature type="region of interest" description="Disordered" evidence="4">
    <location>
        <begin position="63"/>
        <end position="86"/>
    </location>
</feature>
<comment type="subcellular location">
    <subcellularLocation>
        <location evidence="1">Mitochondrion</location>
    </subcellularLocation>
</comment>
<evidence type="ECO:0000256" key="2">
    <source>
        <dbReference type="ARBA" id="ARBA00010901"/>
    </source>
</evidence>
<evidence type="ECO:0000313" key="5">
    <source>
        <dbReference type="EnsemblPlants" id="HORVU.MOREX.r3.7HG0689440.1"/>
    </source>
</evidence>
<sequence>MAMRCALTSLSARLQSPAVVASGTRRLLSDGKGRVLSEEERAKENVYIQKMERERQEKLKKKLEQEKGEAEKAKSGADGKVYDTAL</sequence>
<dbReference type="Proteomes" id="UP000011116">
    <property type="component" value="Chromosome 7H"/>
</dbReference>
<organism evidence="5 6">
    <name type="scientific">Hordeum vulgare subsp. vulgare</name>
    <name type="common">Domesticated barley</name>
    <dbReference type="NCBI Taxonomy" id="112509"/>
    <lineage>
        <taxon>Eukaryota</taxon>
        <taxon>Viridiplantae</taxon>
        <taxon>Streptophyta</taxon>
        <taxon>Embryophyta</taxon>
        <taxon>Tracheophyta</taxon>
        <taxon>Spermatophyta</taxon>
        <taxon>Magnoliopsida</taxon>
        <taxon>Liliopsida</taxon>
        <taxon>Poales</taxon>
        <taxon>Poaceae</taxon>
        <taxon>BOP clade</taxon>
        <taxon>Pooideae</taxon>
        <taxon>Triticodae</taxon>
        <taxon>Triticeae</taxon>
        <taxon>Hordeinae</taxon>
        <taxon>Hordeum</taxon>
    </lineage>
</organism>
<comment type="similarity">
    <text evidence="2">Belongs to the ATPase inhibitor family.</text>
</comment>
<dbReference type="Gramene" id="HORVU.MOREX.r2.7HG0572480.1">
    <property type="protein sequence ID" value="HORVU.MOREX.r2.7HG0572480.1"/>
    <property type="gene ID" value="HORVU.MOREX.r2.7HG0572480"/>
</dbReference>
<reference evidence="6" key="1">
    <citation type="journal article" date="2012" name="Nature">
        <title>A physical, genetic and functional sequence assembly of the barley genome.</title>
        <authorList>
            <consortium name="The International Barley Genome Sequencing Consortium"/>
            <person name="Mayer K.F."/>
            <person name="Waugh R."/>
            <person name="Brown J.W."/>
            <person name="Schulman A."/>
            <person name="Langridge P."/>
            <person name="Platzer M."/>
            <person name="Fincher G.B."/>
            <person name="Muehlbauer G.J."/>
            <person name="Sato K."/>
            <person name="Close T.J."/>
            <person name="Wise R.P."/>
            <person name="Stein N."/>
        </authorList>
    </citation>
    <scope>NUCLEOTIDE SEQUENCE [LARGE SCALE GENOMIC DNA]</scope>
    <source>
        <strain evidence="6">cv. Morex</strain>
    </source>
</reference>
<evidence type="ECO:0000256" key="1">
    <source>
        <dbReference type="ARBA" id="ARBA00004173"/>
    </source>
</evidence>
<dbReference type="GO" id="GO:0042030">
    <property type="term" value="F:ATPase inhibitor activity"/>
    <property type="evidence" value="ECO:0007669"/>
    <property type="project" value="InterPro"/>
</dbReference>
<dbReference type="Gramene" id="HORVU.MOREX.r3.7HG0689440.1">
    <property type="protein sequence ID" value="HORVU.MOREX.r3.7HG0689440.1"/>
    <property type="gene ID" value="HORVU.MOREX.r3.7HG0689440"/>
</dbReference>
<dbReference type="GO" id="GO:0005739">
    <property type="term" value="C:mitochondrion"/>
    <property type="evidence" value="ECO:0007669"/>
    <property type="project" value="UniProtKB-SubCell"/>
</dbReference>
<protein>
    <recommendedName>
        <fullName evidence="7">ATPase inhibitor</fullName>
    </recommendedName>
</protein>
<proteinExistence type="inferred from homology"/>
<evidence type="ECO:0000313" key="6">
    <source>
        <dbReference type="Proteomes" id="UP000011116"/>
    </source>
</evidence>
<accession>A0A8I6Y9X5</accession>
<evidence type="ECO:0000256" key="4">
    <source>
        <dbReference type="SAM" id="MobiDB-lite"/>
    </source>
</evidence>
<dbReference type="PANTHER" id="PTHR33878:SF4">
    <property type="entry name" value="OS08G0558900 PROTEIN"/>
    <property type="match status" value="1"/>
</dbReference>